<dbReference type="Proteomes" id="UP000238205">
    <property type="component" value="Unassembled WGS sequence"/>
</dbReference>
<evidence type="ECO:0000313" key="6">
    <source>
        <dbReference type="Proteomes" id="UP000238205"/>
    </source>
</evidence>
<gene>
    <name evidence="5" type="ORF">CLV38_13315</name>
</gene>
<reference evidence="5 6" key="1">
    <citation type="submission" date="2018-03" db="EMBL/GenBank/DDBJ databases">
        <title>Genomic Encyclopedia of Archaeal and Bacterial Type Strains, Phase II (KMG-II): from individual species to whole genera.</title>
        <authorList>
            <person name="Goeker M."/>
        </authorList>
    </citation>
    <scope>NUCLEOTIDE SEQUENCE [LARGE SCALE GENOMIC DNA]</scope>
    <source>
        <strain evidence="5 6">DSM 13175</strain>
    </source>
</reference>
<organism evidence="5 6">
    <name type="scientific">Alkalibacterium olivapovliticus</name>
    <dbReference type="NCBI Taxonomy" id="99907"/>
    <lineage>
        <taxon>Bacteria</taxon>
        <taxon>Bacillati</taxon>
        <taxon>Bacillota</taxon>
        <taxon>Bacilli</taxon>
        <taxon>Lactobacillales</taxon>
        <taxon>Carnobacteriaceae</taxon>
        <taxon>Alkalibacterium</taxon>
    </lineage>
</organism>
<dbReference type="InterPro" id="IPR017871">
    <property type="entry name" value="ABC_transporter-like_CS"/>
</dbReference>
<dbReference type="OrthoDB" id="2365508at2"/>
<sequence length="299" mass="33992">MLRIENVQKAFGKKVILNEVTFEAKAGEIIGLVAPNGTGKSTLLNIIMNFVSPDSGRVSIKDDLDYSSKKNEIKMHEHLSFLPELNDLYEELSGTEHLKLYAKMWKKDVNKIQGIVNRLNMQGYVKKPVRTYSLGMRQRLAFAMILASDTDIMLMDEVMNGLDPDNVALLTKVLIELKKNGKIVLIASHLLDNLDLYADRILFFREGNILLETREDSVGLADRTFIKIPVTNKDYKFILDNKTLPVGSQFIANKLLAIPIKDLSKEDIGLWINYFIENGKLNVTIGQIGTSEWYEEFYN</sequence>
<evidence type="ECO:0000256" key="3">
    <source>
        <dbReference type="ARBA" id="ARBA00022840"/>
    </source>
</evidence>
<dbReference type="CDD" id="cd03230">
    <property type="entry name" value="ABC_DR_subfamily_A"/>
    <property type="match status" value="1"/>
</dbReference>
<dbReference type="PROSITE" id="PS00211">
    <property type="entry name" value="ABC_TRANSPORTER_1"/>
    <property type="match status" value="1"/>
</dbReference>
<dbReference type="RefSeq" id="WP_106195954.1">
    <property type="nucleotide sequence ID" value="NZ_PVTO01000033.1"/>
</dbReference>
<dbReference type="GO" id="GO:0016887">
    <property type="term" value="F:ATP hydrolysis activity"/>
    <property type="evidence" value="ECO:0007669"/>
    <property type="project" value="InterPro"/>
</dbReference>
<accession>A0A2T0VVS1</accession>
<dbReference type="InterPro" id="IPR003593">
    <property type="entry name" value="AAA+_ATPase"/>
</dbReference>
<dbReference type="Gene3D" id="3.40.50.300">
    <property type="entry name" value="P-loop containing nucleotide triphosphate hydrolases"/>
    <property type="match status" value="1"/>
</dbReference>
<evidence type="ECO:0000313" key="5">
    <source>
        <dbReference type="EMBL" id="PRY75910.1"/>
    </source>
</evidence>
<dbReference type="EMBL" id="PVTO01000033">
    <property type="protein sequence ID" value="PRY75910.1"/>
    <property type="molecule type" value="Genomic_DNA"/>
</dbReference>
<proteinExistence type="predicted"/>
<evidence type="ECO:0000256" key="2">
    <source>
        <dbReference type="ARBA" id="ARBA00022741"/>
    </source>
</evidence>
<dbReference type="InterPro" id="IPR051782">
    <property type="entry name" value="ABC_Transporter_VariousFunc"/>
</dbReference>
<dbReference type="GO" id="GO:0005524">
    <property type="term" value="F:ATP binding"/>
    <property type="evidence" value="ECO:0007669"/>
    <property type="project" value="UniProtKB-KW"/>
</dbReference>
<evidence type="ECO:0000259" key="4">
    <source>
        <dbReference type="PROSITE" id="PS50893"/>
    </source>
</evidence>
<keyword evidence="3 5" id="KW-0067">ATP-binding</keyword>
<feature type="domain" description="ABC transporter" evidence="4">
    <location>
        <begin position="2"/>
        <end position="231"/>
    </location>
</feature>
<keyword evidence="1" id="KW-0813">Transport</keyword>
<dbReference type="InterPro" id="IPR003439">
    <property type="entry name" value="ABC_transporter-like_ATP-bd"/>
</dbReference>
<name>A0A2T0VVS1_9LACT</name>
<keyword evidence="2" id="KW-0547">Nucleotide-binding</keyword>
<protein>
    <submittedName>
        <fullName evidence="5">ABC-2 type transport system ATP-binding protein</fullName>
    </submittedName>
</protein>
<dbReference type="Pfam" id="PF00005">
    <property type="entry name" value="ABC_tran"/>
    <property type="match status" value="1"/>
</dbReference>
<evidence type="ECO:0000256" key="1">
    <source>
        <dbReference type="ARBA" id="ARBA00022448"/>
    </source>
</evidence>
<dbReference type="SMART" id="SM00382">
    <property type="entry name" value="AAA"/>
    <property type="match status" value="1"/>
</dbReference>
<dbReference type="PROSITE" id="PS50893">
    <property type="entry name" value="ABC_TRANSPORTER_2"/>
    <property type="match status" value="1"/>
</dbReference>
<comment type="caution">
    <text evidence="5">The sequence shown here is derived from an EMBL/GenBank/DDBJ whole genome shotgun (WGS) entry which is preliminary data.</text>
</comment>
<dbReference type="AlphaFoldDB" id="A0A2T0VVS1"/>
<dbReference type="InterPro" id="IPR027417">
    <property type="entry name" value="P-loop_NTPase"/>
</dbReference>
<dbReference type="PANTHER" id="PTHR42939:SF1">
    <property type="entry name" value="ABC TRANSPORTER ATP-BINDING PROTEIN ALBC-RELATED"/>
    <property type="match status" value="1"/>
</dbReference>
<dbReference type="SUPFAM" id="SSF52540">
    <property type="entry name" value="P-loop containing nucleoside triphosphate hydrolases"/>
    <property type="match status" value="1"/>
</dbReference>
<keyword evidence="6" id="KW-1185">Reference proteome</keyword>
<dbReference type="PANTHER" id="PTHR42939">
    <property type="entry name" value="ABC TRANSPORTER ATP-BINDING PROTEIN ALBC-RELATED"/>
    <property type="match status" value="1"/>
</dbReference>